<evidence type="ECO:0000256" key="2">
    <source>
        <dbReference type="SAM" id="Phobius"/>
    </source>
</evidence>
<dbReference type="PANTHER" id="PTHR32251:SF17">
    <property type="entry name" value="STEROID 5-ALPHA REDUCTASE C-TERMINAL DOMAIN-CONTAINING PROTEIN"/>
    <property type="match status" value="1"/>
</dbReference>
<proteinExistence type="predicted"/>
<gene>
    <name evidence="3" type="ORF">Q7514_10935</name>
</gene>
<dbReference type="Proteomes" id="UP001336020">
    <property type="component" value="Unassembled WGS sequence"/>
</dbReference>
<dbReference type="InterPro" id="IPR010721">
    <property type="entry name" value="UstE-like"/>
</dbReference>
<comment type="caution">
    <text evidence="3">The sequence shown here is derived from an EMBL/GenBank/DDBJ whole genome shotgun (WGS) entry which is preliminary data.</text>
</comment>
<evidence type="ECO:0000313" key="3">
    <source>
        <dbReference type="EMBL" id="MEE2058033.1"/>
    </source>
</evidence>
<evidence type="ECO:0000313" key="4">
    <source>
        <dbReference type="Proteomes" id="UP001336020"/>
    </source>
</evidence>
<accession>A0ABU7L900</accession>
<evidence type="ECO:0000256" key="1">
    <source>
        <dbReference type="SAM" id="MobiDB-lite"/>
    </source>
</evidence>
<dbReference type="Gene3D" id="1.20.120.1630">
    <property type="match status" value="1"/>
</dbReference>
<dbReference type="EMBL" id="JAUTXY010000004">
    <property type="protein sequence ID" value="MEE2058033.1"/>
    <property type="molecule type" value="Genomic_DNA"/>
</dbReference>
<protein>
    <submittedName>
        <fullName evidence="3">DUF1295 domain-containing protein</fullName>
    </submittedName>
</protein>
<dbReference type="RefSeq" id="WP_330133273.1">
    <property type="nucleotide sequence ID" value="NZ_JAUTXY010000004.1"/>
</dbReference>
<keyword evidence="4" id="KW-1185">Reference proteome</keyword>
<reference evidence="3 4" key="1">
    <citation type="submission" date="2023-07" db="EMBL/GenBank/DDBJ databases">
        <authorList>
            <person name="Girao M."/>
            <person name="Carvalho M.F."/>
        </authorList>
    </citation>
    <scope>NUCLEOTIDE SEQUENCE [LARGE SCALE GENOMIC DNA]</scope>
    <source>
        <strain evidence="3 4">YIM65754</strain>
    </source>
</reference>
<feature type="transmembrane region" description="Helical" evidence="2">
    <location>
        <begin position="194"/>
        <end position="212"/>
    </location>
</feature>
<feature type="transmembrane region" description="Helical" evidence="2">
    <location>
        <begin position="144"/>
        <end position="162"/>
    </location>
</feature>
<name>A0ABU7L900_9NOCA</name>
<keyword evidence="2" id="KW-0472">Membrane</keyword>
<keyword evidence="2" id="KW-0812">Transmembrane</keyword>
<keyword evidence="2" id="KW-1133">Transmembrane helix</keyword>
<organism evidence="3 4">
    <name type="scientific">Rhodococcus artemisiae</name>
    <dbReference type="NCBI Taxonomy" id="714159"/>
    <lineage>
        <taxon>Bacteria</taxon>
        <taxon>Bacillati</taxon>
        <taxon>Actinomycetota</taxon>
        <taxon>Actinomycetes</taxon>
        <taxon>Mycobacteriales</taxon>
        <taxon>Nocardiaceae</taxon>
        <taxon>Rhodococcus</taxon>
    </lineage>
</organism>
<dbReference type="PROSITE" id="PS50244">
    <property type="entry name" value="S5A_REDUCTASE"/>
    <property type="match status" value="1"/>
</dbReference>
<dbReference type="Pfam" id="PF06966">
    <property type="entry name" value="DUF1295"/>
    <property type="match status" value="1"/>
</dbReference>
<feature type="region of interest" description="Disordered" evidence="1">
    <location>
        <begin position="246"/>
        <end position="269"/>
    </location>
</feature>
<dbReference type="PANTHER" id="PTHR32251">
    <property type="entry name" value="3-OXO-5-ALPHA-STEROID 4-DEHYDROGENASE"/>
    <property type="match status" value="1"/>
</dbReference>
<feature type="transmembrane region" description="Helical" evidence="2">
    <location>
        <begin position="39"/>
        <end position="58"/>
    </location>
</feature>
<feature type="transmembrane region" description="Helical" evidence="2">
    <location>
        <begin position="65"/>
        <end position="83"/>
    </location>
</feature>
<sequence length="269" mass="29691">MSTWSEFFLITATALVLLAVIQAITFAVGHRIGRYNVVDVSWGLGFVAVAAAAAVLGSGDASRRFLLLALVTVWGLRLTWHMYRKSLGKGEDPRYTEMLERAGGNAVGTVVRKIFVTQGAAQWFVSLPIQVSAVLGPTRGVGTVVLWVGVAAWVIGLSFEAIGDLQLRRFKSDPANRGRVMDRGLWAWTRHPNYFGDATVWWGVWLIAASVWPGVVTVASPAIMTYFLVYATGARLLEQSMSERPGYPEYQQRTSYFVPRPPRSRDPGR</sequence>